<dbReference type="GO" id="GO:0005762">
    <property type="term" value="C:mitochondrial large ribosomal subunit"/>
    <property type="evidence" value="ECO:0007669"/>
    <property type="project" value="TreeGrafter"/>
</dbReference>
<evidence type="ECO:0000313" key="8">
    <source>
        <dbReference type="EMBL" id="ERL93441.1"/>
    </source>
</evidence>
<proteinExistence type="evidence at transcript level"/>
<dbReference type="HOGENOM" id="CLU_044142_1_1_1"/>
<evidence type="ECO:0000313" key="9">
    <source>
        <dbReference type="Proteomes" id="UP000030742"/>
    </source>
</evidence>
<keyword evidence="3" id="KW-0687">Ribonucleoprotein</keyword>
<dbReference type="PANTHER" id="PTHR11229:SF8">
    <property type="entry name" value="LARGE RIBOSOMAL SUBUNIT PROTEIN UL3M"/>
    <property type="match status" value="1"/>
</dbReference>
<dbReference type="Proteomes" id="UP000030742">
    <property type="component" value="Unassembled WGS sequence"/>
</dbReference>
<dbReference type="NCBIfam" id="TIGR03625">
    <property type="entry name" value="L3_bact"/>
    <property type="match status" value="1"/>
</dbReference>
<evidence type="ECO:0000313" key="7">
    <source>
        <dbReference type="EMBL" id="ERL83821.1"/>
    </source>
</evidence>
<comment type="similarity">
    <text evidence="1">Belongs to the universal ribosomal protein uL3 family.</text>
</comment>
<dbReference type="STRING" id="77166.J3JWX1"/>
<reference evidence="7 9" key="2">
    <citation type="journal article" date="2013" name="Genome Biol.">
        <title>Draft genome of the mountain pine beetle, Dendroctonus ponderosae Hopkins, a major forest pest.</title>
        <authorList>
            <person name="Keeling C.I."/>
            <person name="Yuen M.M."/>
            <person name="Liao N.Y."/>
            <person name="Docking T.R."/>
            <person name="Chan S.K."/>
            <person name="Taylor G.A."/>
            <person name="Palmquist D.L."/>
            <person name="Jackman S.D."/>
            <person name="Nguyen A."/>
            <person name="Li M."/>
            <person name="Henderson H."/>
            <person name="Janes J.K."/>
            <person name="Zhao Y."/>
            <person name="Pandoh P."/>
            <person name="Moore R."/>
            <person name="Sperling F.A."/>
            <person name="Huber D.P."/>
            <person name="Birol I."/>
            <person name="Jones S.J."/>
            <person name="Bohlmann J."/>
        </authorList>
    </citation>
    <scope>NUCLEOTIDE SEQUENCE</scope>
</reference>
<dbReference type="OrthoDB" id="274683at2759"/>
<evidence type="ECO:0000313" key="6">
    <source>
        <dbReference type="EMBL" id="AEE62701.1"/>
    </source>
</evidence>
<evidence type="ECO:0000256" key="3">
    <source>
        <dbReference type="ARBA" id="ARBA00023274"/>
    </source>
</evidence>
<dbReference type="InterPro" id="IPR000597">
    <property type="entry name" value="Ribosomal_uL3"/>
</dbReference>
<dbReference type="AlphaFoldDB" id="J3JWX1"/>
<dbReference type="EMBL" id="KB632357">
    <property type="protein sequence ID" value="ERL93441.1"/>
    <property type="molecule type" value="Genomic_DNA"/>
</dbReference>
<dbReference type="Pfam" id="PF00297">
    <property type="entry name" value="Ribosomal_L3"/>
    <property type="match status" value="1"/>
</dbReference>
<dbReference type="PANTHER" id="PTHR11229">
    <property type="entry name" value="50S RIBOSOMAL PROTEIN L3"/>
    <property type="match status" value="1"/>
</dbReference>
<dbReference type="SUPFAM" id="SSF50447">
    <property type="entry name" value="Translation proteins"/>
    <property type="match status" value="1"/>
</dbReference>
<protein>
    <recommendedName>
        <fullName evidence="4">Large ribosomal subunit protein uL3m</fullName>
    </recommendedName>
    <alternativeName>
        <fullName evidence="5">39S ribosomal protein L3, mitochondrial</fullName>
    </alternativeName>
</protein>
<dbReference type="EMBL" id="KB630727">
    <property type="protein sequence ID" value="ERL83821.1"/>
    <property type="molecule type" value="Genomic_DNA"/>
</dbReference>
<evidence type="ECO:0000256" key="4">
    <source>
        <dbReference type="ARBA" id="ARBA00035209"/>
    </source>
</evidence>
<accession>J3JWX1</accession>
<dbReference type="FunFam" id="2.40.30.10:FF:000049">
    <property type="entry name" value="39S ribosomal protein L3, mitochondrial"/>
    <property type="match status" value="1"/>
</dbReference>
<organism evidence="6">
    <name type="scientific">Dendroctonus ponderosae</name>
    <name type="common">Mountain pine beetle</name>
    <dbReference type="NCBI Taxonomy" id="77166"/>
    <lineage>
        <taxon>Eukaryota</taxon>
        <taxon>Metazoa</taxon>
        <taxon>Ecdysozoa</taxon>
        <taxon>Arthropoda</taxon>
        <taxon>Hexapoda</taxon>
        <taxon>Insecta</taxon>
        <taxon>Pterygota</taxon>
        <taxon>Neoptera</taxon>
        <taxon>Endopterygota</taxon>
        <taxon>Coleoptera</taxon>
        <taxon>Polyphaga</taxon>
        <taxon>Cucujiformia</taxon>
        <taxon>Curculionidae</taxon>
        <taxon>Scolytinae</taxon>
        <taxon>Dendroctonus</taxon>
    </lineage>
</organism>
<dbReference type="GO" id="GO:0003735">
    <property type="term" value="F:structural constituent of ribosome"/>
    <property type="evidence" value="ECO:0007669"/>
    <property type="project" value="InterPro"/>
</dbReference>
<reference evidence="6" key="1">
    <citation type="journal article" date="2012" name="Insect Biochem. Mol. Biol.">
        <title>Transcriptome and full-length cDNA resources for the mountain pine beetle, Dendroctonus ponderosae Hopkins, a major insect pest of pine forests.</title>
        <authorList>
            <person name="Keeling C.I."/>
            <person name="Henderson H."/>
            <person name="Li M."/>
            <person name="Yuen M."/>
            <person name="Clark E.L."/>
            <person name="Fraser J.D."/>
            <person name="Huber D.P."/>
            <person name="Liao N.Y."/>
            <person name="Roderick Docking T."/>
            <person name="Birol I."/>
            <person name="Chan S.K."/>
            <person name="Taylor G.A."/>
            <person name="Palmquist D."/>
            <person name="Jones S.J."/>
            <person name="Bohlmann J."/>
        </authorList>
    </citation>
    <scope>NUCLEOTIDE SEQUENCE</scope>
    <source>
        <tissue evidence="6">Midgut and adhering fatbody of emerged adults of both sexes after feeding on lodgepole pine for up to 64 h</tissue>
    </source>
</reference>
<dbReference type="InterPro" id="IPR009000">
    <property type="entry name" value="Transl_B-barrel_sf"/>
</dbReference>
<dbReference type="InterPro" id="IPR019927">
    <property type="entry name" value="Ribosomal_uL3_bac/org-type"/>
</dbReference>
<evidence type="ECO:0000256" key="2">
    <source>
        <dbReference type="ARBA" id="ARBA00022980"/>
    </source>
</evidence>
<dbReference type="KEGG" id="dpa:109538556"/>
<evidence type="ECO:0000256" key="1">
    <source>
        <dbReference type="ARBA" id="ARBA00006540"/>
    </source>
</evidence>
<sequence length="366" mass="41548">MALTLNVASRSCSVLKLIEEKLRLLSVSTTFQRESHYQKRPKPRLRNPSWLTPKARTIGEENFTPENRDFLAEIVDDKLKQCTEKSKQIVTSPVPWTPKLQRTGVIAKKIGIYPLWLKNGTRIQTTLLQVLDNHVIRYYTPEEYEPVQQLRPRVYNKKGCLLVGAELGDPSTFTREYCGLFKESGVLPTKLLGRFFVSPDASLPQGTTINAQHFQVGNYVDVRGKTIDRGFQGVMKRHGFKGMPASHGVTKSHRRVGNIGAGGEKARVWPGKKMPGHMGNRFKMAKALKIWRINTKYNVLWVSGQAIPGETNSIVYVYDTQLPTKTPQKPLPFPTFFENENETAPEDIFDEEVHSFADSTILFDEK</sequence>
<gene>
    <name evidence="7" type="ORF">D910_01073</name>
    <name evidence="8" type="ORF">D910_10733</name>
</gene>
<name>J3JWX1_DENPD</name>
<dbReference type="EMBL" id="BT127739">
    <property type="protein sequence ID" value="AEE62701.1"/>
    <property type="molecule type" value="mRNA"/>
</dbReference>
<evidence type="ECO:0000256" key="5">
    <source>
        <dbReference type="ARBA" id="ARBA00035396"/>
    </source>
</evidence>
<dbReference type="Gene3D" id="2.40.30.10">
    <property type="entry name" value="Translation factors"/>
    <property type="match status" value="2"/>
</dbReference>
<keyword evidence="2" id="KW-0689">Ribosomal protein</keyword>
<dbReference type="GO" id="GO:0006412">
    <property type="term" value="P:translation"/>
    <property type="evidence" value="ECO:0007669"/>
    <property type="project" value="InterPro"/>
</dbReference>